<keyword evidence="2" id="KW-1185">Reference proteome</keyword>
<dbReference type="Proteomes" id="UP000276133">
    <property type="component" value="Unassembled WGS sequence"/>
</dbReference>
<evidence type="ECO:0000313" key="2">
    <source>
        <dbReference type="Proteomes" id="UP000276133"/>
    </source>
</evidence>
<reference evidence="1 2" key="1">
    <citation type="journal article" date="2018" name="Sci. Rep.">
        <title>Genomic signatures of local adaptation to the degree of environmental predictability in rotifers.</title>
        <authorList>
            <person name="Franch-Gras L."/>
            <person name="Hahn C."/>
            <person name="Garcia-Roger E.M."/>
            <person name="Carmona M.J."/>
            <person name="Serra M."/>
            <person name="Gomez A."/>
        </authorList>
    </citation>
    <scope>NUCLEOTIDE SEQUENCE [LARGE SCALE GENOMIC DNA]</scope>
    <source>
        <strain evidence="1">HYR1</strain>
    </source>
</reference>
<name>A0A3M7Q5Y4_BRAPC</name>
<comment type="caution">
    <text evidence="1">The sequence shown here is derived from an EMBL/GenBank/DDBJ whole genome shotgun (WGS) entry which is preliminary data.</text>
</comment>
<dbReference type="AlphaFoldDB" id="A0A3M7Q5Y4"/>
<evidence type="ECO:0000313" key="1">
    <source>
        <dbReference type="EMBL" id="RNA06345.1"/>
    </source>
</evidence>
<protein>
    <submittedName>
        <fullName evidence="1">Uncharacterized protein</fullName>
    </submittedName>
</protein>
<gene>
    <name evidence="1" type="ORF">BpHYR1_023278</name>
</gene>
<proteinExistence type="predicted"/>
<dbReference type="EMBL" id="REGN01007430">
    <property type="protein sequence ID" value="RNA06345.1"/>
    <property type="molecule type" value="Genomic_DNA"/>
</dbReference>
<accession>A0A3M7Q5Y4</accession>
<sequence length="87" mass="10309">MTKETNFLKPFYRHRHTLNRYRNDLKYSKCEDKINLEKDRKGSSTTSNGQPLIVIGSVTVSLRIAVDFKHYCLIGFDFMRKIEEYDS</sequence>
<organism evidence="1 2">
    <name type="scientific">Brachionus plicatilis</name>
    <name type="common">Marine rotifer</name>
    <name type="synonym">Brachionus muelleri</name>
    <dbReference type="NCBI Taxonomy" id="10195"/>
    <lineage>
        <taxon>Eukaryota</taxon>
        <taxon>Metazoa</taxon>
        <taxon>Spiralia</taxon>
        <taxon>Gnathifera</taxon>
        <taxon>Rotifera</taxon>
        <taxon>Eurotatoria</taxon>
        <taxon>Monogononta</taxon>
        <taxon>Pseudotrocha</taxon>
        <taxon>Ploima</taxon>
        <taxon>Brachionidae</taxon>
        <taxon>Brachionus</taxon>
    </lineage>
</organism>